<feature type="transmembrane region" description="Helical" evidence="5">
    <location>
        <begin position="21"/>
        <end position="39"/>
    </location>
</feature>
<dbReference type="EMBL" id="CAFAAO010000035">
    <property type="protein sequence ID" value="CAB4815621.1"/>
    <property type="molecule type" value="Genomic_DNA"/>
</dbReference>
<reference evidence="9" key="1">
    <citation type="submission" date="2020-05" db="EMBL/GenBank/DDBJ databases">
        <authorList>
            <person name="Chiriac C."/>
            <person name="Salcher M."/>
            <person name="Ghai R."/>
            <person name="Kavagutti S V."/>
        </authorList>
    </citation>
    <scope>NUCLEOTIDE SEQUENCE</scope>
</reference>
<evidence type="ECO:0000313" key="11">
    <source>
        <dbReference type="EMBL" id="CAB4847334.1"/>
    </source>
</evidence>
<evidence type="ECO:0000256" key="5">
    <source>
        <dbReference type="SAM" id="Phobius"/>
    </source>
</evidence>
<dbReference type="CDD" id="cd00995">
    <property type="entry name" value="PBP2_NikA_DppA_OppA_like"/>
    <property type="match status" value="1"/>
</dbReference>
<dbReference type="PROSITE" id="PS51318">
    <property type="entry name" value="TAT"/>
    <property type="match status" value="1"/>
</dbReference>
<feature type="domain" description="Solute-binding protein family 5" evidence="6">
    <location>
        <begin position="96"/>
        <end position="472"/>
    </location>
</feature>
<dbReference type="EMBL" id="CAESAI010000025">
    <property type="protein sequence ID" value="CAB4341372.1"/>
    <property type="molecule type" value="Genomic_DNA"/>
</dbReference>
<dbReference type="Gene3D" id="3.40.190.10">
    <property type="entry name" value="Periplasmic binding protein-like II"/>
    <property type="match status" value="1"/>
</dbReference>
<gene>
    <name evidence="9" type="ORF">UFOPK2648_00113</name>
    <name evidence="10" type="ORF">UFOPK3037_01651</name>
    <name evidence="11" type="ORF">UFOPK3278_00560</name>
    <name evidence="8" type="ORF">UFOPK3406_01026</name>
    <name evidence="7" type="ORF">UFOPK3925_00160</name>
    <name evidence="12" type="ORF">UFOPK4097_01300</name>
    <name evidence="13" type="ORF">UFOPK4301_00013</name>
</gene>
<evidence type="ECO:0000313" key="9">
    <source>
        <dbReference type="EMBL" id="CAB4697336.1"/>
    </source>
</evidence>
<keyword evidence="5" id="KW-0812">Transmembrane</keyword>
<dbReference type="GO" id="GO:1904680">
    <property type="term" value="F:peptide transmembrane transporter activity"/>
    <property type="evidence" value="ECO:0007669"/>
    <property type="project" value="TreeGrafter"/>
</dbReference>
<evidence type="ECO:0000313" key="13">
    <source>
        <dbReference type="EMBL" id="CAB5043631.1"/>
    </source>
</evidence>
<dbReference type="EMBL" id="CAESAD010000001">
    <property type="protein sequence ID" value="CAB4330826.1"/>
    <property type="molecule type" value="Genomic_DNA"/>
</dbReference>
<comment type="subcellular location">
    <subcellularLocation>
        <location evidence="1">Cell envelope</location>
    </subcellularLocation>
</comment>
<evidence type="ECO:0000256" key="1">
    <source>
        <dbReference type="ARBA" id="ARBA00004196"/>
    </source>
</evidence>
<protein>
    <submittedName>
        <fullName evidence="9">Unannotated protein</fullName>
    </submittedName>
</protein>
<dbReference type="EMBL" id="CAFBIX010000015">
    <property type="protein sequence ID" value="CAB4847334.1"/>
    <property type="molecule type" value="Genomic_DNA"/>
</dbReference>
<dbReference type="Gene3D" id="3.10.105.10">
    <property type="entry name" value="Dipeptide-binding Protein, Domain 3"/>
    <property type="match status" value="1"/>
</dbReference>
<sequence>MVSMTTGNNESLAKSTIDRRSFLRGAAVLGAVVTIPGLMTACAPPTTSGGTGTKLLKVGWKSDLDTFNPFTTVTTEAIEILSLMYDNLMHYGVDLKPEPGLAAETKAEGNTITYTLREGVTWHDGSAFTADDVVFTFDLISKNELGINAQYLTDMTGVTSPDPKTVVVEFSRPQAFDPGLVIPIVPKSIWSVMSADEISKFANDAPVGTGPFKFGSWNKGQNATIDRNDSWWGTKPDAAGVSWTLYTNDDLQAQALKSGEIDIIPQVPPTVFTGLEGADGIKTVNLDSFSFHHIGINVSADPNSKGNPLLLDKSIRQALSCALDRNQIVQIAYAGLAKPGSSLLPPSFGDFHYEPAAGDVLDNNPDKANKLLDDAGYSTKNSDGIRQSSDGKLLQFRLIAISTTTVDVRTAQLFAESASKVGIKLEVATLDSDTLGSTVYNTDGPDWDIFVWGWDSGVNDPNYLLGVPLSSQIGGNNDVFYADPDYDAMYEKQAGELDKAARVETVIAMQKKFYEDCAYIIPVYLDKLQAYREASWTGFQETPGGIIFNFTRDNFLNAKAGS</sequence>
<comment type="similarity">
    <text evidence="2">Belongs to the bacterial solute-binding protein 5 family.</text>
</comment>
<evidence type="ECO:0000256" key="3">
    <source>
        <dbReference type="ARBA" id="ARBA00022448"/>
    </source>
</evidence>
<dbReference type="InterPro" id="IPR030678">
    <property type="entry name" value="Peptide/Ni-bd"/>
</dbReference>
<evidence type="ECO:0000313" key="12">
    <source>
        <dbReference type="EMBL" id="CAB5026867.1"/>
    </source>
</evidence>
<keyword evidence="5" id="KW-0472">Membrane</keyword>
<dbReference type="Pfam" id="PF00496">
    <property type="entry name" value="SBP_bac_5"/>
    <property type="match status" value="1"/>
</dbReference>
<dbReference type="PIRSF" id="PIRSF002741">
    <property type="entry name" value="MppA"/>
    <property type="match status" value="1"/>
</dbReference>
<evidence type="ECO:0000256" key="4">
    <source>
        <dbReference type="ARBA" id="ARBA00022729"/>
    </source>
</evidence>
<accession>A0A6J6PF63</accession>
<dbReference type="GO" id="GO:0043190">
    <property type="term" value="C:ATP-binding cassette (ABC) transporter complex"/>
    <property type="evidence" value="ECO:0007669"/>
    <property type="project" value="InterPro"/>
</dbReference>
<dbReference type="GO" id="GO:0042597">
    <property type="term" value="C:periplasmic space"/>
    <property type="evidence" value="ECO:0007669"/>
    <property type="project" value="UniProtKB-ARBA"/>
</dbReference>
<dbReference type="InterPro" id="IPR006311">
    <property type="entry name" value="TAT_signal"/>
</dbReference>
<dbReference type="PANTHER" id="PTHR30290:SF10">
    <property type="entry name" value="PERIPLASMIC OLIGOPEPTIDE-BINDING PROTEIN-RELATED"/>
    <property type="match status" value="1"/>
</dbReference>
<dbReference type="InterPro" id="IPR000914">
    <property type="entry name" value="SBP_5_dom"/>
</dbReference>
<evidence type="ECO:0000313" key="7">
    <source>
        <dbReference type="EMBL" id="CAB4330826.1"/>
    </source>
</evidence>
<dbReference type="PANTHER" id="PTHR30290">
    <property type="entry name" value="PERIPLASMIC BINDING COMPONENT OF ABC TRANSPORTER"/>
    <property type="match status" value="1"/>
</dbReference>
<keyword evidence="5" id="KW-1133">Transmembrane helix</keyword>
<dbReference type="SUPFAM" id="SSF53850">
    <property type="entry name" value="Periplasmic binding protein-like II"/>
    <property type="match status" value="1"/>
</dbReference>
<dbReference type="GO" id="GO:0015833">
    <property type="term" value="P:peptide transport"/>
    <property type="evidence" value="ECO:0007669"/>
    <property type="project" value="TreeGrafter"/>
</dbReference>
<dbReference type="AlphaFoldDB" id="A0A6J6PF63"/>
<evidence type="ECO:0000313" key="8">
    <source>
        <dbReference type="EMBL" id="CAB4341372.1"/>
    </source>
</evidence>
<name>A0A6J6PF63_9ZZZZ</name>
<evidence type="ECO:0000313" key="10">
    <source>
        <dbReference type="EMBL" id="CAB4815621.1"/>
    </source>
</evidence>
<proteinExistence type="inferred from homology"/>
<dbReference type="EMBL" id="CAFBQG010000001">
    <property type="protein sequence ID" value="CAB5043631.1"/>
    <property type="molecule type" value="Genomic_DNA"/>
</dbReference>
<dbReference type="GO" id="GO:0030313">
    <property type="term" value="C:cell envelope"/>
    <property type="evidence" value="ECO:0007669"/>
    <property type="project" value="UniProtKB-SubCell"/>
</dbReference>
<keyword evidence="3" id="KW-0813">Transport</keyword>
<dbReference type="InterPro" id="IPR039424">
    <property type="entry name" value="SBP_5"/>
</dbReference>
<evidence type="ECO:0000259" key="6">
    <source>
        <dbReference type="Pfam" id="PF00496"/>
    </source>
</evidence>
<evidence type="ECO:0000256" key="2">
    <source>
        <dbReference type="ARBA" id="ARBA00005695"/>
    </source>
</evidence>
<dbReference type="EMBL" id="CAFBPK010000025">
    <property type="protein sequence ID" value="CAB5026867.1"/>
    <property type="molecule type" value="Genomic_DNA"/>
</dbReference>
<organism evidence="9">
    <name type="scientific">freshwater metagenome</name>
    <dbReference type="NCBI Taxonomy" id="449393"/>
    <lineage>
        <taxon>unclassified sequences</taxon>
        <taxon>metagenomes</taxon>
        <taxon>ecological metagenomes</taxon>
    </lineage>
</organism>
<keyword evidence="4" id="KW-0732">Signal</keyword>
<dbReference type="EMBL" id="CAEZYC010000002">
    <property type="protein sequence ID" value="CAB4697336.1"/>
    <property type="molecule type" value="Genomic_DNA"/>
</dbReference>